<organism evidence="1 2">
    <name type="scientific">Campylobacter helveticus</name>
    <dbReference type="NCBI Taxonomy" id="28898"/>
    <lineage>
        <taxon>Bacteria</taxon>
        <taxon>Pseudomonadati</taxon>
        <taxon>Campylobacterota</taxon>
        <taxon>Epsilonproteobacteria</taxon>
        <taxon>Campylobacterales</taxon>
        <taxon>Campylobacteraceae</taxon>
        <taxon>Campylobacter</taxon>
    </lineage>
</organism>
<reference evidence="1 2" key="1">
    <citation type="submission" date="2019-05" db="EMBL/GenBank/DDBJ databases">
        <title>Draft genomes of eight strains of Campylobacter helveticus isolated from cats and a dog in New Zealand.</title>
        <authorList>
            <person name="Bojanic K."/>
            <person name="Midwinter A.C."/>
            <person name="Biggs P.J."/>
            <person name="Acke E."/>
            <person name="Cornelius A.J."/>
            <person name="Marshall J.C."/>
        </authorList>
    </citation>
    <scope>NUCLEOTIDE SEQUENCE [LARGE SCALE GENOMIC DNA]</scope>
    <source>
        <strain evidence="1 2">ACP123b</strain>
    </source>
</reference>
<dbReference type="Proteomes" id="UP000306813">
    <property type="component" value="Unassembled WGS sequence"/>
</dbReference>
<gene>
    <name evidence="1" type="ORF">FDW42_08995</name>
</gene>
<dbReference type="RefSeq" id="WP_139021789.1">
    <property type="nucleotide sequence ID" value="NZ_JANKHR010000033.1"/>
</dbReference>
<sequence>MHKNPLRAKQIEEFAKHPPYDQFEMLPYLDEMMVVDWVVDFNMLYNYATDDGSATRSLYDKIKQGTLKDPRYQDSTPESRREFHKESGITLANNLCIITLIYQMNGARKRQNYI</sequence>
<dbReference type="AlphaFoldDB" id="A0AAX2UGE1"/>
<comment type="caution">
    <text evidence="1">The sequence shown here is derived from an EMBL/GenBank/DDBJ whole genome shotgun (WGS) entry which is preliminary data.</text>
</comment>
<accession>A0AAX2UGE1</accession>
<evidence type="ECO:0000313" key="1">
    <source>
        <dbReference type="EMBL" id="TNB55569.1"/>
    </source>
</evidence>
<dbReference type="EMBL" id="VDBS01000073">
    <property type="protein sequence ID" value="TNB55569.1"/>
    <property type="molecule type" value="Genomic_DNA"/>
</dbReference>
<evidence type="ECO:0000313" key="2">
    <source>
        <dbReference type="Proteomes" id="UP000306813"/>
    </source>
</evidence>
<proteinExistence type="predicted"/>
<name>A0AAX2UGE1_9BACT</name>
<protein>
    <submittedName>
        <fullName evidence="1">Uncharacterized protein</fullName>
    </submittedName>
</protein>